<sequence>MPSLLLLAGPVLLTLWAIHCMIRRSKRHSIDYLPGPSRKTYFFRPTEFGEADLNFTKEYGAAIRTTTTFGRDVLFTSDPKAIQYIMNTSGYNFPKPADRRVTLEMATGRGPVWAEGTAREAVTKTRRDFLANGKPQVVNVLTKLHRTTLDAIGEAAFGYNFHAIDQKEESVLAKAYDNLLPKSSMHRPDFSLIFETFLGFLPSWLVKLGITVPVGRFKLLSNYMRVAEKVAQEIIDKQTDLYLKGKEGSKDVMSLLVRANLSEDPRTKLSSKEIIPQMTTLFLAGHDTAATTTAWFLYELAKYPECQTRIREEIAAVKAVVAERGDTEPTIADLDGMEYTLAETLSFHGIVANLSREATRDDVIPLQFPQKTRYNDTVTSIPVRKGQYTILSLFAYNRLTQVWGPDADKWKPERFLSGSLKESQKVNVGVIVNVMSFSSGLRSCVGWRFAVLEMQAILMEFIEKFEFTLAPNVEIYPAFAGLMSPMVRGSNELAAEMPLIVKPL</sequence>
<dbReference type="EMBL" id="KN837199">
    <property type="protein sequence ID" value="KIJ34439.1"/>
    <property type="molecule type" value="Genomic_DNA"/>
</dbReference>
<evidence type="ECO:0000256" key="8">
    <source>
        <dbReference type="ARBA" id="ARBA00023033"/>
    </source>
</evidence>
<dbReference type="HOGENOM" id="CLU_001570_5_11_1"/>
<proteinExistence type="inferred from homology"/>
<dbReference type="Proteomes" id="UP000054279">
    <property type="component" value="Unassembled WGS sequence"/>
</dbReference>
<feature type="chain" id="PRO_5002204177" description="Cytochrome P450" evidence="10">
    <location>
        <begin position="28"/>
        <end position="504"/>
    </location>
</feature>
<dbReference type="GO" id="GO:0005506">
    <property type="term" value="F:iron ion binding"/>
    <property type="evidence" value="ECO:0007669"/>
    <property type="project" value="InterPro"/>
</dbReference>
<gene>
    <name evidence="11" type="ORF">M422DRAFT_782890</name>
</gene>
<evidence type="ECO:0000256" key="5">
    <source>
        <dbReference type="ARBA" id="ARBA00022723"/>
    </source>
</evidence>
<accession>A0A0C9UHX1</accession>
<evidence type="ECO:0000256" key="2">
    <source>
        <dbReference type="ARBA" id="ARBA00005179"/>
    </source>
</evidence>
<dbReference type="PANTHER" id="PTHR24305:SF166">
    <property type="entry name" value="CYTOCHROME P450 12A4, MITOCHONDRIAL-RELATED"/>
    <property type="match status" value="1"/>
</dbReference>
<protein>
    <recommendedName>
        <fullName evidence="13">Cytochrome P450</fullName>
    </recommendedName>
</protein>
<evidence type="ECO:0000256" key="6">
    <source>
        <dbReference type="ARBA" id="ARBA00023002"/>
    </source>
</evidence>
<evidence type="ECO:0008006" key="13">
    <source>
        <dbReference type="Google" id="ProtNLM"/>
    </source>
</evidence>
<evidence type="ECO:0000256" key="4">
    <source>
        <dbReference type="ARBA" id="ARBA00022617"/>
    </source>
</evidence>
<keyword evidence="5 9" id="KW-0479">Metal-binding</keyword>
<evidence type="ECO:0000313" key="11">
    <source>
        <dbReference type="EMBL" id="KIJ34439.1"/>
    </source>
</evidence>
<dbReference type="InterPro" id="IPR050121">
    <property type="entry name" value="Cytochrome_P450_monoxygenase"/>
</dbReference>
<organism evidence="11 12">
    <name type="scientific">Sphaerobolus stellatus (strain SS14)</name>
    <dbReference type="NCBI Taxonomy" id="990650"/>
    <lineage>
        <taxon>Eukaryota</taxon>
        <taxon>Fungi</taxon>
        <taxon>Dikarya</taxon>
        <taxon>Basidiomycota</taxon>
        <taxon>Agaricomycotina</taxon>
        <taxon>Agaricomycetes</taxon>
        <taxon>Phallomycetidae</taxon>
        <taxon>Geastrales</taxon>
        <taxon>Sphaerobolaceae</taxon>
        <taxon>Sphaerobolus</taxon>
    </lineage>
</organism>
<keyword evidence="10" id="KW-0732">Signal</keyword>
<keyword evidence="7 9" id="KW-0408">Iron</keyword>
<dbReference type="InterPro" id="IPR017972">
    <property type="entry name" value="Cyt_P450_CS"/>
</dbReference>
<feature type="signal peptide" evidence="10">
    <location>
        <begin position="1"/>
        <end position="27"/>
    </location>
</feature>
<reference evidence="11 12" key="1">
    <citation type="submission" date="2014-06" db="EMBL/GenBank/DDBJ databases">
        <title>Evolutionary Origins and Diversification of the Mycorrhizal Mutualists.</title>
        <authorList>
            <consortium name="DOE Joint Genome Institute"/>
            <consortium name="Mycorrhizal Genomics Consortium"/>
            <person name="Kohler A."/>
            <person name="Kuo A."/>
            <person name="Nagy L.G."/>
            <person name="Floudas D."/>
            <person name="Copeland A."/>
            <person name="Barry K.W."/>
            <person name="Cichocki N."/>
            <person name="Veneault-Fourrey C."/>
            <person name="LaButti K."/>
            <person name="Lindquist E.A."/>
            <person name="Lipzen A."/>
            <person name="Lundell T."/>
            <person name="Morin E."/>
            <person name="Murat C."/>
            <person name="Riley R."/>
            <person name="Ohm R."/>
            <person name="Sun H."/>
            <person name="Tunlid A."/>
            <person name="Henrissat B."/>
            <person name="Grigoriev I.V."/>
            <person name="Hibbett D.S."/>
            <person name="Martin F."/>
        </authorList>
    </citation>
    <scope>NUCLEOTIDE SEQUENCE [LARGE SCALE GENOMIC DNA]</scope>
    <source>
        <strain evidence="11 12">SS14</strain>
    </source>
</reference>
<comment type="cofactor">
    <cofactor evidence="1">
        <name>heme</name>
        <dbReference type="ChEBI" id="CHEBI:30413"/>
    </cofactor>
</comment>
<dbReference type="PROSITE" id="PS00086">
    <property type="entry name" value="CYTOCHROME_P450"/>
    <property type="match status" value="1"/>
</dbReference>
<keyword evidence="12" id="KW-1185">Reference proteome</keyword>
<dbReference type="Gene3D" id="1.10.630.10">
    <property type="entry name" value="Cytochrome P450"/>
    <property type="match status" value="1"/>
</dbReference>
<dbReference type="InterPro" id="IPR001128">
    <property type="entry name" value="Cyt_P450"/>
</dbReference>
<dbReference type="GO" id="GO:0016705">
    <property type="term" value="F:oxidoreductase activity, acting on paired donors, with incorporation or reduction of molecular oxygen"/>
    <property type="evidence" value="ECO:0007669"/>
    <property type="project" value="InterPro"/>
</dbReference>
<keyword evidence="8 9" id="KW-0503">Monooxygenase</keyword>
<evidence type="ECO:0000313" key="12">
    <source>
        <dbReference type="Proteomes" id="UP000054279"/>
    </source>
</evidence>
<evidence type="ECO:0000256" key="10">
    <source>
        <dbReference type="SAM" id="SignalP"/>
    </source>
</evidence>
<evidence type="ECO:0000256" key="9">
    <source>
        <dbReference type="RuleBase" id="RU000461"/>
    </source>
</evidence>
<dbReference type="AlphaFoldDB" id="A0A0C9UHX1"/>
<name>A0A0C9UHX1_SPHS4</name>
<comment type="similarity">
    <text evidence="3 9">Belongs to the cytochrome P450 family.</text>
</comment>
<dbReference type="GO" id="GO:0020037">
    <property type="term" value="F:heme binding"/>
    <property type="evidence" value="ECO:0007669"/>
    <property type="project" value="InterPro"/>
</dbReference>
<evidence type="ECO:0000256" key="3">
    <source>
        <dbReference type="ARBA" id="ARBA00010617"/>
    </source>
</evidence>
<dbReference type="SUPFAM" id="SSF48264">
    <property type="entry name" value="Cytochrome P450"/>
    <property type="match status" value="1"/>
</dbReference>
<dbReference type="Pfam" id="PF00067">
    <property type="entry name" value="p450"/>
    <property type="match status" value="1"/>
</dbReference>
<evidence type="ECO:0000256" key="1">
    <source>
        <dbReference type="ARBA" id="ARBA00001971"/>
    </source>
</evidence>
<dbReference type="GO" id="GO:0004497">
    <property type="term" value="F:monooxygenase activity"/>
    <property type="evidence" value="ECO:0007669"/>
    <property type="project" value="UniProtKB-KW"/>
</dbReference>
<keyword evidence="6 9" id="KW-0560">Oxidoreductase</keyword>
<comment type="pathway">
    <text evidence="2">Secondary metabolite biosynthesis.</text>
</comment>
<dbReference type="OrthoDB" id="1470350at2759"/>
<evidence type="ECO:0000256" key="7">
    <source>
        <dbReference type="ARBA" id="ARBA00023004"/>
    </source>
</evidence>
<dbReference type="PRINTS" id="PR00385">
    <property type="entry name" value="P450"/>
</dbReference>
<dbReference type="PANTHER" id="PTHR24305">
    <property type="entry name" value="CYTOCHROME P450"/>
    <property type="match status" value="1"/>
</dbReference>
<keyword evidence="4 9" id="KW-0349">Heme</keyword>
<dbReference type="InterPro" id="IPR036396">
    <property type="entry name" value="Cyt_P450_sf"/>
</dbReference>